<dbReference type="SUPFAM" id="SSF52540">
    <property type="entry name" value="P-loop containing nucleoside triphosphate hydrolases"/>
    <property type="match status" value="1"/>
</dbReference>
<evidence type="ECO:0000256" key="1">
    <source>
        <dbReference type="SAM" id="MobiDB-lite"/>
    </source>
</evidence>
<dbReference type="InterPro" id="IPR027417">
    <property type="entry name" value="P-loop_NTPase"/>
</dbReference>
<organism evidence="2 3">
    <name type="scientific">Piromyces finnis</name>
    <dbReference type="NCBI Taxonomy" id="1754191"/>
    <lineage>
        <taxon>Eukaryota</taxon>
        <taxon>Fungi</taxon>
        <taxon>Fungi incertae sedis</taxon>
        <taxon>Chytridiomycota</taxon>
        <taxon>Chytridiomycota incertae sedis</taxon>
        <taxon>Neocallimastigomycetes</taxon>
        <taxon>Neocallimastigales</taxon>
        <taxon>Neocallimastigaceae</taxon>
        <taxon>Piromyces</taxon>
    </lineage>
</organism>
<proteinExistence type="predicted"/>
<comment type="caution">
    <text evidence="2">The sequence shown here is derived from an EMBL/GenBank/DDBJ whole genome shotgun (WGS) entry which is preliminary data.</text>
</comment>
<name>A0A1Y1UUR7_9FUNG</name>
<feature type="region of interest" description="Disordered" evidence="1">
    <location>
        <begin position="318"/>
        <end position="350"/>
    </location>
</feature>
<reference evidence="2 3" key="2">
    <citation type="submission" date="2016-08" db="EMBL/GenBank/DDBJ databases">
        <title>Pervasive Adenine N6-methylation of Active Genes in Fungi.</title>
        <authorList>
            <consortium name="DOE Joint Genome Institute"/>
            <person name="Mondo S.J."/>
            <person name="Dannebaum R.O."/>
            <person name="Kuo R.C."/>
            <person name="Labutti K."/>
            <person name="Haridas S."/>
            <person name="Kuo A."/>
            <person name="Salamov A."/>
            <person name="Ahrendt S.R."/>
            <person name="Lipzen A."/>
            <person name="Sullivan W."/>
            <person name="Andreopoulos W.B."/>
            <person name="Clum A."/>
            <person name="Lindquist E."/>
            <person name="Daum C."/>
            <person name="Ramamoorthy G.K."/>
            <person name="Gryganskyi A."/>
            <person name="Culley D."/>
            <person name="Magnuson J.K."/>
            <person name="James T.Y."/>
            <person name="O'Malley M.A."/>
            <person name="Stajich J.E."/>
            <person name="Spatafora J.W."/>
            <person name="Visel A."/>
            <person name="Grigoriev I.V."/>
        </authorList>
    </citation>
    <scope>NUCLEOTIDE SEQUENCE [LARGE SCALE GENOMIC DNA]</scope>
    <source>
        <strain evidence="3">finn</strain>
    </source>
</reference>
<evidence type="ECO:0000313" key="3">
    <source>
        <dbReference type="Proteomes" id="UP000193719"/>
    </source>
</evidence>
<sequence>MATEGASENKKIIYILRGLPGSGKSTLAKSLLESSNSQGIILSTDDFFMEDGVYKYDVTRILEAHRFNQNLCKENCEKGVTPVIIDNTNVKRRDAKVYIEIAVQYGYEVQVREPDTPWWKSRNIQELTQKTVHGVPEEKIQKMLERWDDDFSVETILNEDGPHYLGDIISGKYPNTKYNNRYNNNRYNKYNNNYYGNDNNDNGNYNSNNYRGGNFHGNSYRGSNNGFRGNSNGFRGGRGNFRGNSNGFRGNSNGFRGNSDGFHGGRGNFRGNGYFGGRGNFRGNSNGFRGNSDGFRGGRGSFRGNGNGYFGGRGNFRGGRGGYHNNYNNNTTYGENNTNVENTNITETTN</sequence>
<accession>A0A1Y1UUR7</accession>
<dbReference type="Pfam" id="PF13671">
    <property type="entry name" value="AAA_33"/>
    <property type="match status" value="1"/>
</dbReference>
<feature type="compositionally biased region" description="Low complexity" evidence="1">
    <location>
        <begin position="241"/>
        <end position="261"/>
    </location>
</feature>
<dbReference type="InterPro" id="IPR026302">
    <property type="entry name" value="NEDD4-bd_p2"/>
</dbReference>
<dbReference type="Gene3D" id="3.40.50.300">
    <property type="entry name" value="P-loop containing nucleotide triphosphate hydrolases"/>
    <property type="match status" value="1"/>
</dbReference>
<gene>
    <name evidence="2" type="ORF">BCR36DRAFT_172317</name>
</gene>
<dbReference type="PANTHER" id="PTHR13308">
    <property type="entry name" value="NEDD4-BINDING PROTEIN 2-LIKE 1"/>
    <property type="match status" value="1"/>
</dbReference>
<dbReference type="OrthoDB" id="3231855at2759"/>
<evidence type="ECO:0000313" key="2">
    <source>
        <dbReference type="EMBL" id="ORX41761.1"/>
    </source>
</evidence>
<dbReference type="EMBL" id="MCFH01000079">
    <property type="protein sequence ID" value="ORX41761.1"/>
    <property type="molecule type" value="Genomic_DNA"/>
</dbReference>
<feature type="compositionally biased region" description="Low complexity" evidence="1">
    <location>
        <begin position="323"/>
        <end position="350"/>
    </location>
</feature>
<keyword evidence="3" id="KW-1185">Reference proteome</keyword>
<dbReference type="Proteomes" id="UP000193719">
    <property type="component" value="Unassembled WGS sequence"/>
</dbReference>
<dbReference type="PANTHER" id="PTHR13308:SF40">
    <property type="entry name" value="NEDD4-BINDING PROTEIN 2-LIKE 1"/>
    <property type="match status" value="1"/>
</dbReference>
<dbReference type="AlphaFoldDB" id="A0A1Y1UUR7"/>
<feature type="region of interest" description="Disordered" evidence="1">
    <location>
        <begin position="226"/>
        <end position="262"/>
    </location>
</feature>
<protein>
    <recommendedName>
        <fullName evidence="4">P-loop containing nucleoside triphosphate hydrolase protein</fullName>
    </recommendedName>
</protein>
<evidence type="ECO:0008006" key="4">
    <source>
        <dbReference type="Google" id="ProtNLM"/>
    </source>
</evidence>
<reference evidence="2 3" key="1">
    <citation type="submission" date="2016-08" db="EMBL/GenBank/DDBJ databases">
        <title>Genomes of anaerobic fungi encode conserved fungal cellulosomes for biomass hydrolysis.</title>
        <authorList>
            <consortium name="DOE Joint Genome Institute"/>
            <person name="Haitjema C.H."/>
            <person name="Gilmore S.P."/>
            <person name="Henske J.K."/>
            <person name="Solomon K.V."/>
            <person name="De Groot R."/>
            <person name="Kuo A."/>
            <person name="Mondo S.J."/>
            <person name="Salamov A.A."/>
            <person name="Labutti K."/>
            <person name="Zhao Z."/>
            <person name="Chiniquy J."/>
            <person name="Barry K."/>
            <person name="Brewer H.M."/>
            <person name="Purvine S.O."/>
            <person name="Wright A.T."/>
            <person name="Boxma B."/>
            <person name="Van Alen T."/>
            <person name="Hackstein J.H."/>
            <person name="Baker S.E."/>
            <person name="Grigoriev I.V."/>
            <person name="O'Malley M.A."/>
        </authorList>
    </citation>
    <scope>NUCLEOTIDE SEQUENCE [LARGE SCALE GENOMIC DNA]</scope>
    <source>
        <strain evidence="3">finn</strain>
    </source>
</reference>
<dbReference type="STRING" id="1754191.A0A1Y1UUR7"/>